<dbReference type="Proteomes" id="UP000003009">
    <property type="component" value="Unassembled WGS sequence"/>
</dbReference>
<reference evidence="2" key="1">
    <citation type="submission" date="2009-04" db="EMBL/GenBank/DDBJ databases">
        <authorList>
            <person name="Weinstock G."/>
            <person name="Sodergren E."/>
            <person name="Clifton S."/>
            <person name="Fulton L."/>
            <person name="Fulton B."/>
            <person name="Courtney L."/>
            <person name="Fronick C."/>
            <person name="Harrison M."/>
            <person name="Strong C."/>
            <person name="Farmer C."/>
            <person name="Delahaunty K."/>
            <person name="Markovic C."/>
            <person name="Hall O."/>
            <person name="Minx P."/>
            <person name="Tomlinson C."/>
            <person name="Mitreva M."/>
            <person name="Nelson J."/>
            <person name="Hou S."/>
            <person name="Wollam A."/>
            <person name="Pepin K.H."/>
            <person name="Johnson M."/>
            <person name="Bhonagiri V."/>
            <person name="Nash W.E."/>
            <person name="Warren W."/>
            <person name="Chinwalla A."/>
            <person name="Mardis E.R."/>
            <person name="Wilson R.K."/>
        </authorList>
    </citation>
    <scope>NUCLEOTIDE SEQUENCE [LARGE SCALE GENOMIC DNA]</scope>
    <source>
        <strain evidence="2">ATCC 51147</strain>
    </source>
</reference>
<evidence type="ECO:0000313" key="3">
    <source>
        <dbReference type="Proteomes" id="UP000003009"/>
    </source>
</evidence>
<accession>C4GGZ7</accession>
<organism evidence="2 3">
    <name type="scientific">Kingella oralis ATCC 51147</name>
    <dbReference type="NCBI Taxonomy" id="629741"/>
    <lineage>
        <taxon>Bacteria</taxon>
        <taxon>Pseudomonadati</taxon>
        <taxon>Pseudomonadota</taxon>
        <taxon>Betaproteobacteria</taxon>
        <taxon>Neisseriales</taxon>
        <taxon>Neisseriaceae</taxon>
        <taxon>Kingella</taxon>
    </lineage>
</organism>
<name>C4GGZ7_9NEIS</name>
<gene>
    <name evidence="2" type="ORF">GCWU000324_01416</name>
</gene>
<evidence type="ECO:0000313" key="2">
    <source>
        <dbReference type="EMBL" id="EEP69502.1"/>
    </source>
</evidence>
<proteinExistence type="predicted"/>
<dbReference type="STRING" id="629741.GCWU000324_01416"/>
<comment type="caution">
    <text evidence="2">The sequence shown here is derived from an EMBL/GenBank/DDBJ whole genome shotgun (WGS) entry which is preliminary data.</text>
</comment>
<dbReference type="HOGENOM" id="CLU_3118772_0_0_4"/>
<keyword evidence="3" id="KW-1185">Reference proteome</keyword>
<protein>
    <submittedName>
        <fullName evidence="2">Uncharacterized protein</fullName>
    </submittedName>
</protein>
<sequence>MIEWTRQPENKSQPFSPKGLPSVAGCLYVIRGVSNKMEAKNPRKPYPIRL</sequence>
<dbReference type="EMBL" id="ACJW02000002">
    <property type="protein sequence ID" value="EEP69502.1"/>
    <property type="molecule type" value="Genomic_DNA"/>
</dbReference>
<dbReference type="AlphaFoldDB" id="C4GGZ7"/>
<feature type="region of interest" description="Disordered" evidence="1">
    <location>
        <begin position="1"/>
        <end position="20"/>
    </location>
</feature>
<evidence type="ECO:0000256" key="1">
    <source>
        <dbReference type="SAM" id="MobiDB-lite"/>
    </source>
</evidence>